<dbReference type="InterPro" id="IPR020806">
    <property type="entry name" value="PKS_PP-bd"/>
</dbReference>
<evidence type="ECO:0000313" key="5">
    <source>
        <dbReference type="EMBL" id="NMO04153.1"/>
    </source>
</evidence>
<dbReference type="Gene3D" id="3.40.50.980">
    <property type="match status" value="2"/>
</dbReference>
<dbReference type="PROSITE" id="PS50075">
    <property type="entry name" value="CARRIER"/>
    <property type="match status" value="1"/>
</dbReference>
<feature type="domain" description="Carrier" evidence="4">
    <location>
        <begin position="991"/>
        <end position="1065"/>
    </location>
</feature>
<dbReference type="Pfam" id="PF00668">
    <property type="entry name" value="Condensation"/>
    <property type="match status" value="2"/>
</dbReference>
<dbReference type="SMART" id="SM00823">
    <property type="entry name" value="PKS_PP"/>
    <property type="match status" value="1"/>
</dbReference>
<comment type="caution">
    <text evidence="5">The sequence shown here is derived from an EMBL/GenBank/DDBJ whole genome shotgun (WGS) entry which is preliminary data.</text>
</comment>
<dbReference type="GO" id="GO:0044550">
    <property type="term" value="P:secondary metabolite biosynthetic process"/>
    <property type="evidence" value="ECO:0007669"/>
    <property type="project" value="TreeGrafter"/>
</dbReference>
<keyword evidence="3" id="KW-0597">Phosphoprotein</keyword>
<dbReference type="GO" id="GO:0003824">
    <property type="term" value="F:catalytic activity"/>
    <property type="evidence" value="ECO:0007669"/>
    <property type="project" value="InterPro"/>
</dbReference>
<gene>
    <name evidence="5" type="ORF">HH308_23330</name>
</gene>
<dbReference type="EMBL" id="JABBNB010000031">
    <property type="protein sequence ID" value="NMO04153.1"/>
    <property type="molecule type" value="Genomic_DNA"/>
</dbReference>
<organism evidence="5 6">
    <name type="scientific">Gordonia asplenii</name>
    <dbReference type="NCBI Taxonomy" id="2725283"/>
    <lineage>
        <taxon>Bacteria</taxon>
        <taxon>Bacillati</taxon>
        <taxon>Actinomycetota</taxon>
        <taxon>Actinomycetes</taxon>
        <taxon>Mycobacteriales</taxon>
        <taxon>Gordoniaceae</taxon>
        <taxon>Gordonia</taxon>
    </lineage>
</organism>
<protein>
    <submittedName>
        <fullName evidence="5">Amino acid adenylation domain-containing protein</fullName>
    </submittedName>
</protein>
<keyword evidence="2" id="KW-0596">Phosphopantetheine</keyword>
<dbReference type="InterPro" id="IPR009081">
    <property type="entry name" value="PP-bd_ACP"/>
</dbReference>
<dbReference type="PANTHER" id="PTHR45527:SF1">
    <property type="entry name" value="FATTY ACID SYNTHASE"/>
    <property type="match status" value="1"/>
</dbReference>
<dbReference type="RefSeq" id="WP_170196657.1">
    <property type="nucleotide sequence ID" value="NZ_JABBNB010000031.1"/>
</dbReference>
<dbReference type="InterPro" id="IPR023213">
    <property type="entry name" value="CAT-like_dom_sf"/>
</dbReference>
<reference evidence="5 6" key="1">
    <citation type="submission" date="2020-04" db="EMBL/GenBank/DDBJ databases">
        <title>Gordonia sp. nov. TBRC 11910.</title>
        <authorList>
            <person name="Suriyachadkun C."/>
        </authorList>
    </citation>
    <scope>NUCLEOTIDE SEQUENCE [LARGE SCALE GENOMIC DNA]</scope>
    <source>
        <strain evidence="5 6">TBRC 11910</strain>
    </source>
</reference>
<dbReference type="PANTHER" id="PTHR45527">
    <property type="entry name" value="NONRIBOSOMAL PEPTIDE SYNTHETASE"/>
    <property type="match status" value="1"/>
</dbReference>
<comment type="cofactor">
    <cofactor evidence="1">
        <name>pantetheine 4'-phosphate</name>
        <dbReference type="ChEBI" id="CHEBI:47942"/>
    </cofactor>
</comment>
<dbReference type="GO" id="GO:0043041">
    <property type="term" value="P:amino acid activation for nonribosomal peptide biosynthetic process"/>
    <property type="evidence" value="ECO:0007669"/>
    <property type="project" value="TreeGrafter"/>
</dbReference>
<accession>A0A848L658</accession>
<evidence type="ECO:0000256" key="3">
    <source>
        <dbReference type="ARBA" id="ARBA00022553"/>
    </source>
</evidence>
<dbReference type="InterPro" id="IPR025110">
    <property type="entry name" value="AMP-bd_C"/>
</dbReference>
<dbReference type="SUPFAM" id="SSF47336">
    <property type="entry name" value="ACP-like"/>
    <property type="match status" value="1"/>
</dbReference>
<dbReference type="NCBIfam" id="TIGR01733">
    <property type="entry name" value="AA-adenyl-dom"/>
    <property type="match status" value="1"/>
</dbReference>
<name>A0A848L658_9ACTN</name>
<dbReference type="UniPathway" id="UPA00011"/>
<dbReference type="CDD" id="cd05930">
    <property type="entry name" value="A_NRPS"/>
    <property type="match status" value="1"/>
</dbReference>
<dbReference type="SUPFAM" id="SSF52777">
    <property type="entry name" value="CoA-dependent acyltransferases"/>
    <property type="match status" value="4"/>
</dbReference>
<keyword evidence="6" id="KW-1185">Reference proteome</keyword>
<dbReference type="Pfam" id="PF00501">
    <property type="entry name" value="AMP-binding"/>
    <property type="match status" value="1"/>
</dbReference>
<evidence type="ECO:0000256" key="2">
    <source>
        <dbReference type="ARBA" id="ARBA00022450"/>
    </source>
</evidence>
<dbReference type="InterPro" id="IPR036736">
    <property type="entry name" value="ACP-like_sf"/>
</dbReference>
<dbReference type="Gene3D" id="1.10.1200.10">
    <property type="entry name" value="ACP-like"/>
    <property type="match status" value="1"/>
</dbReference>
<dbReference type="InterPro" id="IPR045851">
    <property type="entry name" value="AMP-bd_C_sf"/>
</dbReference>
<dbReference type="SUPFAM" id="SSF56801">
    <property type="entry name" value="Acetyl-CoA synthetase-like"/>
    <property type="match status" value="1"/>
</dbReference>
<dbReference type="InterPro" id="IPR001242">
    <property type="entry name" value="Condensation_dom"/>
</dbReference>
<dbReference type="GO" id="GO:0031177">
    <property type="term" value="F:phosphopantetheine binding"/>
    <property type="evidence" value="ECO:0007669"/>
    <property type="project" value="InterPro"/>
</dbReference>
<proteinExistence type="predicted"/>
<dbReference type="InterPro" id="IPR010071">
    <property type="entry name" value="AA_adenyl_dom"/>
</dbReference>
<sequence length="1533" mass="163427">MSGIDDVIALSPLQEGLFSLSTLSAERGEDSAGDVYTIPLTIDITGPLNVAALRAACEHILVRHPNLRAIFWDTGVEKPVQIVPTEVTLPWSYHELDDDEAERLVAHEVRRVFDLREGPSLRFTVIALPDADGAARHRLVVTVHHILMDGWSLGVFFAELLQLYSARGEMPLAPVRPYRDYIAWLVAQDQSAMTQRWVTALDQLSGPLMLADTTGSGLDAAQAARPQALHRIVDAERTAALSDWARRHGVTLNTAVQFAWTLLLSRLTDRLDVVYGTVVTGRPHQVPDADRMIGLFLNTIPVPFTLDPTADVAAECQRLQRESSELRDIGYLSLSTVQRAAGHSALFDTMFVFQNAPMDQAGDMTAADGVTFTPAMSQNLTHYPLTVVAHLAGDELIVAIEAIEAQIPVTSEALADLFLGTLDGLPHWSGTDVGHAAIMSERFMSASLAASNTPVLSGRVDLGVFELFARQADSTPDAVALNDGHDVLTYRELHERALRLAALLGEHGVGAEDFVAICLPRSATSIVSILGILAAGAAYVPVDPTLPDARMESILRQTNPAAALVAAGGPRAVISACVSGAAVLDLDDPALRTRLRAGVPARPAKRAPAQAAYAIFTSGSTGEPKGVVNHDAALASYFADHRARVYAPARARLGRPLTIAHAWSLSFDASWQPLVGLLDGHAVHLFDDEAVRDTQCLVEGIAAQQIDMIDTTPSMFRQLAHAGLVDGYSGHADERGPLSVLALGGEAIDVDLWDQLRGLHDVAVHNCYGPTEATVEAVVADVTGADAASTTPTIGRPTAGMTAYVLDSRLRPVPDGVVGELCLAGPQLTRGYLGRPRETAHRFVADPYARALGLRPRRMYRTGDLVRRLPSGALAYLGRADDQVKVRGYRIEIGEIDNALRAAGEVRDAAAVVVRRAGGAGLVGFVVGEPGVVVDPVALRAAVAQRLPSYMIPARLLVLDELPVTSNGKLDASELADRARAALESSSGTTEPATDTERELTEIFAEVFGGAAPRVDDDFFDLGLDSIVAIAVASAARARGLSVSVRMIAAAPTIRDLGAAIDSGLFFDVADLADDDAGEVAALPYVRWMFAQDSYRRLSHTVLVTAPADLTESTLAQTLQAVLDAHGVLRSTVIDTASGPVQSIREVGSVAAADLISVVDVDADRDVEQIRAAIDSGVEQLDPRAGDIVRLTWLRAAAGADLLAITIHHLAVDVVSWSVLIPALAQAYSQIQAGQPPVVAGAVTSYRRWSDGLVELASSPEVLAQEEFWAGQSAGEPTAAEPTTWGSVRVTEVEVGAAVTEAILQTAGQGSSVREVLLTALALTIPAWRRRRGVDVRTGAAVALESHGRTVGDNTQLARMDPSETVGWFTTVYPVRLGTVEVADAGPSAIRDLHAEVVAALAAVPDDGVGYGLLRDVVGVPSLLDAPEPEVEFNYLGRFDLGFASSGDWSIADDPELRELIPSAPEPDFTLRFPLNLVTAIRAGEHGPELVTTWRWSENRYTATEIDDLAELWRQNVAAVSAAVDVTETRSRS</sequence>
<dbReference type="InterPro" id="IPR000873">
    <property type="entry name" value="AMP-dep_synth/lig_dom"/>
</dbReference>
<dbReference type="Gene3D" id="2.30.38.10">
    <property type="entry name" value="Luciferase, Domain 3"/>
    <property type="match status" value="1"/>
</dbReference>
<dbReference type="InterPro" id="IPR006162">
    <property type="entry name" value="Ppantetheine_attach_site"/>
</dbReference>
<dbReference type="GO" id="GO:0005829">
    <property type="term" value="C:cytosol"/>
    <property type="evidence" value="ECO:0007669"/>
    <property type="project" value="TreeGrafter"/>
</dbReference>
<evidence type="ECO:0000256" key="1">
    <source>
        <dbReference type="ARBA" id="ARBA00001957"/>
    </source>
</evidence>
<dbReference type="Gene3D" id="3.30.300.30">
    <property type="match status" value="1"/>
</dbReference>
<evidence type="ECO:0000313" key="6">
    <source>
        <dbReference type="Proteomes" id="UP000550729"/>
    </source>
</evidence>
<evidence type="ECO:0000259" key="4">
    <source>
        <dbReference type="PROSITE" id="PS50075"/>
    </source>
</evidence>
<dbReference type="Pfam" id="PF13193">
    <property type="entry name" value="AMP-binding_C"/>
    <property type="match status" value="1"/>
</dbReference>
<dbReference type="PROSITE" id="PS00012">
    <property type="entry name" value="PHOSPHOPANTETHEINE"/>
    <property type="match status" value="1"/>
</dbReference>
<dbReference type="Pfam" id="PF00550">
    <property type="entry name" value="PP-binding"/>
    <property type="match status" value="1"/>
</dbReference>
<dbReference type="Gene3D" id="3.30.559.30">
    <property type="entry name" value="Nonribosomal peptide synthetase, condensation domain"/>
    <property type="match status" value="2"/>
</dbReference>
<dbReference type="Gene3D" id="3.30.559.10">
    <property type="entry name" value="Chloramphenicol acetyltransferase-like domain"/>
    <property type="match status" value="2"/>
</dbReference>
<dbReference type="Proteomes" id="UP000550729">
    <property type="component" value="Unassembled WGS sequence"/>
</dbReference>
<dbReference type="GO" id="GO:0008610">
    <property type="term" value="P:lipid biosynthetic process"/>
    <property type="evidence" value="ECO:0007669"/>
    <property type="project" value="UniProtKB-ARBA"/>
</dbReference>